<dbReference type="PANTHER" id="PTHR45527">
    <property type="entry name" value="NONRIBOSOMAL PEPTIDE SYNTHETASE"/>
    <property type="match status" value="1"/>
</dbReference>
<dbReference type="InterPro" id="IPR020845">
    <property type="entry name" value="AMP-binding_CS"/>
</dbReference>
<dbReference type="Gene3D" id="3.40.50.12780">
    <property type="entry name" value="N-terminal domain of ligase-like"/>
    <property type="match status" value="1"/>
</dbReference>
<dbReference type="PRINTS" id="PR00154">
    <property type="entry name" value="AMPBINDING"/>
</dbReference>
<dbReference type="SUPFAM" id="SSF56801">
    <property type="entry name" value="Acetyl-CoA synthetase-like"/>
    <property type="match status" value="1"/>
</dbReference>
<comment type="caution">
    <text evidence="2">The sequence shown here is derived from an EMBL/GenBank/DDBJ whole genome shotgun (WGS) entry which is preliminary data.</text>
</comment>
<dbReference type="Proteomes" id="UP001183824">
    <property type="component" value="Unassembled WGS sequence"/>
</dbReference>
<dbReference type="RefSeq" id="WP_311720894.1">
    <property type="nucleotide sequence ID" value="NZ_JAVREZ010000070.1"/>
</dbReference>
<feature type="non-terminal residue" evidence="2">
    <location>
        <position position="236"/>
    </location>
</feature>
<dbReference type="InterPro" id="IPR042099">
    <property type="entry name" value="ANL_N_sf"/>
</dbReference>
<sequence length="236" mass="23846">VLTCGVDLVDGTGGRLVIPLDLVDLSDHSADPVTDADRLAPLSLDDAAYVIFTSGSTGVPKGVAISHAGVLGVAAAHRELFGVGAGARVLMVAAPTFDASVFEWLWAVASGAALVVAPPDAYAGEALTEILSGQNVTAALITPTVLATLDPARVDGLGTLVTGGEACPAELVAAWAPGRRMFNAYGPTEVTIWATWSALAVGEPVRIGTPVPGTCALVLDSRLNPAPVGVVGELYV</sequence>
<accession>A0ABU2VTU4</accession>
<reference evidence="3" key="1">
    <citation type="submission" date="2023-07" db="EMBL/GenBank/DDBJ databases">
        <title>30 novel species of actinomycetes from the DSMZ collection.</title>
        <authorList>
            <person name="Nouioui I."/>
        </authorList>
    </citation>
    <scope>NUCLEOTIDE SEQUENCE [LARGE SCALE GENOMIC DNA]</scope>
    <source>
        <strain evidence="3">DSM 41640</strain>
    </source>
</reference>
<feature type="non-terminal residue" evidence="2">
    <location>
        <position position="1"/>
    </location>
</feature>
<keyword evidence="3" id="KW-1185">Reference proteome</keyword>
<dbReference type="Pfam" id="PF00501">
    <property type="entry name" value="AMP-binding"/>
    <property type="match status" value="1"/>
</dbReference>
<dbReference type="EMBL" id="JAVREZ010000070">
    <property type="protein sequence ID" value="MDT0488337.1"/>
    <property type="molecule type" value="Genomic_DNA"/>
</dbReference>
<dbReference type="InterPro" id="IPR020459">
    <property type="entry name" value="AMP-binding"/>
</dbReference>
<dbReference type="InterPro" id="IPR000873">
    <property type="entry name" value="AMP-dep_synth/lig_dom"/>
</dbReference>
<name>A0ABU2VTU4_9ACTN</name>
<evidence type="ECO:0000259" key="1">
    <source>
        <dbReference type="Pfam" id="PF00501"/>
    </source>
</evidence>
<dbReference type="PROSITE" id="PS00455">
    <property type="entry name" value="AMP_BINDING"/>
    <property type="match status" value="1"/>
</dbReference>
<feature type="domain" description="AMP-dependent synthetase/ligase" evidence="1">
    <location>
        <begin position="36"/>
        <end position="236"/>
    </location>
</feature>
<proteinExistence type="predicted"/>
<protein>
    <submittedName>
        <fullName evidence="2">AMP-binding protein</fullName>
    </submittedName>
</protein>
<evidence type="ECO:0000313" key="3">
    <source>
        <dbReference type="Proteomes" id="UP001183824"/>
    </source>
</evidence>
<evidence type="ECO:0000313" key="2">
    <source>
        <dbReference type="EMBL" id="MDT0488337.1"/>
    </source>
</evidence>
<gene>
    <name evidence="2" type="ORF">RNB18_50740</name>
</gene>
<dbReference type="PANTHER" id="PTHR45527:SF1">
    <property type="entry name" value="FATTY ACID SYNTHASE"/>
    <property type="match status" value="1"/>
</dbReference>
<organism evidence="2 3">
    <name type="scientific">Streptomyces doebereineriae</name>
    <dbReference type="NCBI Taxonomy" id="3075528"/>
    <lineage>
        <taxon>Bacteria</taxon>
        <taxon>Bacillati</taxon>
        <taxon>Actinomycetota</taxon>
        <taxon>Actinomycetes</taxon>
        <taxon>Kitasatosporales</taxon>
        <taxon>Streptomycetaceae</taxon>
        <taxon>Streptomyces</taxon>
    </lineage>
</organism>